<dbReference type="PANTHER" id="PTHR35802">
    <property type="entry name" value="PROTEASE SYNTHASE AND SPORULATION PROTEIN PAI 2"/>
    <property type="match status" value="1"/>
</dbReference>
<gene>
    <name evidence="1" type="ordered locus">azo2453</name>
</gene>
<protein>
    <submittedName>
        <fullName evidence="1">Probable negative transcriptional regulator</fullName>
    </submittedName>
</protein>
<proteinExistence type="predicted"/>
<dbReference type="KEGG" id="azo:azo2453"/>
<evidence type="ECO:0000313" key="2">
    <source>
        <dbReference type="Proteomes" id="UP000002588"/>
    </source>
</evidence>
<dbReference type="InterPro" id="IPR007396">
    <property type="entry name" value="TR_PAI2-type"/>
</dbReference>
<dbReference type="InterPro" id="IPR012349">
    <property type="entry name" value="Split_barrel_FMN-bd"/>
</dbReference>
<dbReference type="SUPFAM" id="SSF50475">
    <property type="entry name" value="FMN-binding split barrel"/>
    <property type="match status" value="1"/>
</dbReference>
<dbReference type="RefSeq" id="WP_011766183.1">
    <property type="nucleotide sequence ID" value="NC_008702.1"/>
</dbReference>
<dbReference type="Gene3D" id="2.30.110.10">
    <property type="entry name" value="Electron Transport, Fmn-binding Protein, Chain A"/>
    <property type="match status" value="1"/>
</dbReference>
<evidence type="ECO:0000313" key="1">
    <source>
        <dbReference type="EMBL" id="CAL95070.1"/>
    </source>
</evidence>
<dbReference type="Proteomes" id="UP000002588">
    <property type="component" value="Chromosome"/>
</dbReference>
<organism evidence="1 2">
    <name type="scientific">Azoarcus sp. (strain BH72)</name>
    <dbReference type="NCBI Taxonomy" id="418699"/>
    <lineage>
        <taxon>Bacteria</taxon>
        <taxon>Pseudomonadati</taxon>
        <taxon>Pseudomonadota</taxon>
        <taxon>Betaproteobacteria</taxon>
        <taxon>Rhodocyclales</taxon>
        <taxon>Zoogloeaceae</taxon>
        <taxon>Azoarcus</taxon>
    </lineage>
</organism>
<name>A1K8B5_AZOSB</name>
<dbReference type="PANTHER" id="PTHR35802:SF1">
    <property type="entry name" value="PROTEASE SYNTHASE AND SPORULATION PROTEIN PAI 2"/>
    <property type="match status" value="1"/>
</dbReference>
<dbReference type="HOGENOM" id="CLU_065853_0_1_4"/>
<dbReference type="EMBL" id="AM406670">
    <property type="protein sequence ID" value="CAL95070.1"/>
    <property type="molecule type" value="Genomic_DNA"/>
</dbReference>
<accession>A1K8B5</accession>
<sequence>MYIPAHFAEPDPEKLHALMRAHPLATVVTTSSAGLSADHLPLHIAMASDGRLLLRGHVARANPLWRNAADGVAALAVFAGPEAYVTPTWYPAKRDHGRAVPTWNYAVVHAHGSLRAIDDPAWLRSVLAELTAAHEGARPQPWTLDDAPSDYIDAMLRAVVGIEIEVQRLEGKYKASQNQPAANRAGVIEGLRGEGREQARAMADLVEESAPPR</sequence>
<dbReference type="PIRSF" id="PIRSF010372">
    <property type="entry name" value="PaiB"/>
    <property type="match status" value="1"/>
</dbReference>
<reference evidence="1 2" key="1">
    <citation type="journal article" date="2006" name="Nat. Biotechnol.">
        <title>Complete genome of the mutualistic, N2-fixing grass endophyte Azoarcus sp. strain BH72.</title>
        <authorList>
            <person name="Krause A."/>
            <person name="Ramakumar A."/>
            <person name="Bartels D."/>
            <person name="Battistoni F."/>
            <person name="Bekel T."/>
            <person name="Boch J."/>
            <person name="Boehm M."/>
            <person name="Friedrich F."/>
            <person name="Hurek T."/>
            <person name="Krause L."/>
            <person name="Linke B."/>
            <person name="McHardy A.C."/>
            <person name="Sarkar A."/>
            <person name="Schneiker S."/>
            <person name="Syed A.A."/>
            <person name="Thauer R."/>
            <person name="Vorhoelter F.-J."/>
            <person name="Weidner S."/>
            <person name="Puehler A."/>
            <person name="Reinhold-Hurek B."/>
            <person name="Kaiser O."/>
            <person name="Goesmann A."/>
        </authorList>
    </citation>
    <scope>NUCLEOTIDE SEQUENCE [LARGE SCALE GENOMIC DNA]</scope>
    <source>
        <strain evidence="1 2">BH72</strain>
    </source>
</reference>
<dbReference type="eggNOG" id="COG2808">
    <property type="taxonomic scope" value="Bacteria"/>
</dbReference>
<dbReference type="Pfam" id="PF04299">
    <property type="entry name" value="FMN_bind_2"/>
    <property type="match status" value="1"/>
</dbReference>
<dbReference type="AlphaFoldDB" id="A1K8B5"/>
<keyword evidence="2" id="KW-1185">Reference proteome</keyword>